<comment type="caution">
    <text evidence="1">The sequence shown here is derived from an EMBL/GenBank/DDBJ whole genome shotgun (WGS) entry which is preliminary data.</text>
</comment>
<dbReference type="AlphaFoldDB" id="A0AAN8KQV2"/>
<dbReference type="EMBL" id="JAGTTL010000036">
    <property type="protein sequence ID" value="KAK6293804.1"/>
    <property type="molecule type" value="Genomic_DNA"/>
</dbReference>
<evidence type="ECO:0000313" key="2">
    <source>
        <dbReference type="Proteomes" id="UP001356427"/>
    </source>
</evidence>
<organism evidence="1 2">
    <name type="scientific">Coregonus suidteri</name>
    <dbReference type="NCBI Taxonomy" id="861788"/>
    <lineage>
        <taxon>Eukaryota</taxon>
        <taxon>Metazoa</taxon>
        <taxon>Chordata</taxon>
        <taxon>Craniata</taxon>
        <taxon>Vertebrata</taxon>
        <taxon>Euteleostomi</taxon>
        <taxon>Actinopterygii</taxon>
        <taxon>Neopterygii</taxon>
        <taxon>Teleostei</taxon>
        <taxon>Protacanthopterygii</taxon>
        <taxon>Salmoniformes</taxon>
        <taxon>Salmonidae</taxon>
        <taxon>Coregoninae</taxon>
        <taxon>Coregonus</taxon>
    </lineage>
</organism>
<gene>
    <name evidence="1" type="ORF">J4Q44_G00361300</name>
</gene>
<name>A0AAN8KQV2_9TELE</name>
<protein>
    <submittedName>
        <fullName evidence="1">Uncharacterized protein</fullName>
    </submittedName>
</protein>
<sequence length="69" mass="7537">MLGYQFLCPLEAGVLFLAERPAIDPSKLAKRRSVCSLGTPASCSSPVYSCQLVLGCCYAWGFLHDVLPW</sequence>
<keyword evidence="2" id="KW-1185">Reference proteome</keyword>
<reference evidence="1 2" key="1">
    <citation type="submission" date="2021-04" db="EMBL/GenBank/DDBJ databases">
        <authorList>
            <person name="De Guttry C."/>
            <person name="Zahm M."/>
            <person name="Klopp C."/>
            <person name="Cabau C."/>
            <person name="Louis A."/>
            <person name="Berthelot C."/>
            <person name="Parey E."/>
            <person name="Roest Crollius H."/>
            <person name="Montfort J."/>
            <person name="Robinson-Rechavi M."/>
            <person name="Bucao C."/>
            <person name="Bouchez O."/>
            <person name="Gislard M."/>
            <person name="Lluch J."/>
            <person name="Milhes M."/>
            <person name="Lampietro C."/>
            <person name="Lopez Roques C."/>
            <person name="Donnadieu C."/>
            <person name="Braasch I."/>
            <person name="Desvignes T."/>
            <person name="Postlethwait J."/>
            <person name="Bobe J."/>
            <person name="Wedekind C."/>
            <person name="Guiguen Y."/>
        </authorList>
    </citation>
    <scope>NUCLEOTIDE SEQUENCE [LARGE SCALE GENOMIC DNA]</scope>
    <source>
        <strain evidence="1">Cs_M1</strain>
        <tissue evidence="1">Blood</tissue>
    </source>
</reference>
<dbReference type="Proteomes" id="UP001356427">
    <property type="component" value="Unassembled WGS sequence"/>
</dbReference>
<proteinExistence type="predicted"/>
<evidence type="ECO:0000313" key="1">
    <source>
        <dbReference type="EMBL" id="KAK6293804.1"/>
    </source>
</evidence>
<accession>A0AAN8KQV2</accession>